<feature type="domain" description="Signal transduction histidine kinase internal region" evidence="2">
    <location>
        <begin position="390"/>
        <end position="464"/>
    </location>
</feature>
<evidence type="ECO:0000259" key="2">
    <source>
        <dbReference type="Pfam" id="PF06580"/>
    </source>
</evidence>
<protein>
    <submittedName>
        <fullName evidence="3">Histidine kinase</fullName>
    </submittedName>
</protein>
<reference evidence="4" key="1">
    <citation type="journal article" date="2019" name="Int. J. Syst. Evol. Microbiol.">
        <title>The Global Catalogue of Microorganisms (GCM) 10K type strain sequencing project: providing services to taxonomists for standard genome sequencing and annotation.</title>
        <authorList>
            <consortium name="The Broad Institute Genomics Platform"/>
            <consortium name="The Broad Institute Genome Sequencing Center for Infectious Disease"/>
            <person name="Wu L."/>
            <person name="Ma J."/>
        </authorList>
    </citation>
    <scope>NUCLEOTIDE SEQUENCE [LARGE SCALE GENOMIC DNA]</scope>
    <source>
        <strain evidence="4">KCTC 52127</strain>
    </source>
</reference>
<organism evidence="3 4">
    <name type="scientific">Pseudotenacibaculum haliotis</name>
    <dbReference type="NCBI Taxonomy" id="1862138"/>
    <lineage>
        <taxon>Bacteria</taxon>
        <taxon>Pseudomonadati</taxon>
        <taxon>Bacteroidota</taxon>
        <taxon>Flavobacteriia</taxon>
        <taxon>Flavobacteriales</taxon>
        <taxon>Flavobacteriaceae</taxon>
        <taxon>Pseudotenacibaculum</taxon>
    </lineage>
</organism>
<feature type="transmembrane region" description="Helical" evidence="1">
    <location>
        <begin position="310"/>
        <end position="327"/>
    </location>
</feature>
<evidence type="ECO:0000313" key="3">
    <source>
        <dbReference type="EMBL" id="MFD2567314.1"/>
    </source>
</evidence>
<keyword evidence="3" id="KW-0418">Kinase</keyword>
<keyword evidence="1" id="KW-1133">Transmembrane helix</keyword>
<feature type="transmembrane region" description="Helical" evidence="1">
    <location>
        <begin position="355"/>
        <end position="373"/>
    </location>
</feature>
<accession>A0ABW5LTT6</accession>
<gene>
    <name evidence="3" type="ORF">ACFSRZ_08015</name>
</gene>
<feature type="transmembrane region" description="Helical" evidence="1">
    <location>
        <begin position="178"/>
        <end position="196"/>
    </location>
</feature>
<dbReference type="PANTHER" id="PTHR34220">
    <property type="entry name" value="SENSOR HISTIDINE KINASE YPDA"/>
    <property type="match status" value="1"/>
</dbReference>
<name>A0ABW5LTT6_9FLAO</name>
<evidence type="ECO:0000313" key="4">
    <source>
        <dbReference type="Proteomes" id="UP001597508"/>
    </source>
</evidence>
<feature type="transmembrane region" description="Helical" evidence="1">
    <location>
        <begin position="266"/>
        <end position="282"/>
    </location>
</feature>
<feature type="transmembrane region" description="Helical" evidence="1">
    <location>
        <begin position="288"/>
        <end position="305"/>
    </location>
</feature>
<feature type="transmembrane region" description="Helical" evidence="1">
    <location>
        <begin position="243"/>
        <end position="259"/>
    </location>
</feature>
<evidence type="ECO:0000256" key="1">
    <source>
        <dbReference type="SAM" id="Phobius"/>
    </source>
</evidence>
<dbReference type="Pfam" id="PF06580">
    <property type="entry name" value="His_kinase"/>
    <property type="match status" value="1"/>
</dbReference>
<comment type="caution">
    <text evidence="3">The sequence shown here is derived from an EMBL/GenBank/DDBJ whole genome shotgun (WGS) entry which is preliminary data.</text>
</comment>
<dbReference type="PANTHER" id="PTHR34220:SF7">
    <property type="entry name" value="SENSOR HISTIDINE KINASE YPDA"/>
    <property type="match status" value="1"/>
</dbReference>
<proteinExistence type="predicted"/>
<dbReference type="EMBL" id="JBHULH010000003">
    <property type="protein sequence ID" value="MFD2567314.1"/>
    <property type="molecule type" value="Genomic_DNA"/>
</dbReference>
<sequence length="576" mass="66410">MKLFLFISLLFNLQSVNNIPEYSGKTIDLSTLNIATLSKGSTKDFIEDQLNAEGVYKIVSKEKGLWYLTLSFNIRQQRINNEDIWLQFRTNINAANFYLNNKLLFNNGEVNGFSKTNVDGKSLVRKRIPKEYLVDGLNKIEIEFTNYKKQTGAIFRDISIGHLESFQKDTLIMTTAPILFFGVFAFFLLINFVLYFSLNRKKVFLLLALLFFVNSLLVAYEVLYWNGFASSSSFVFSYPFRSGLEHLSYFILSIILFFEYEYEKKIVSLSILTFFLAYILAFLTDINIAITLSIFPLALSLFALFKRKKNAIKITIALFTLFILNYLDDQNTIEGYDFVHSNFIVTSLVYKLDNLGMIIFALVMIFISAKGILSKTKSLNEANLKLERLEYQFLKKLILPHFMVNTLMSLQQLVSKEPETASKMIEALSEEFHLLSKMSQKKFIPISQEIEMCETHLKIMSIQQKANYKMEVHGILGNEMIPPTIFHTLVENGITHGYSGDQNARFVLGKKETVNSIIYRLFNNSNIKISNLSHASGTGQKYVETRLEECYPGKWRLHSNRVDNGWESIIEIKHNL</sequence>
<dbReference type="GO" id="GO:0016301">
    <property type="term" value="F:kinase activity"/>
    <property type="evidence" value="ECO:0007669"/>
    <property type="project" value="UniProtKB-KW"/>
</dbReference>
<dbReference type="InterPro" id="IPR010559">
    <property type="entry name" value="Sig_transdc_His_kin_internal"/>
</dbReference>
<feature type="transmembrane region" description="Helical" evidence="1">
    <location>
        <begin position="203"/>
        <end position="223"/>
    </location>
</feature>
<keyword evidence="1" id="KW-0472">Membrane</keyword>
<keyword evidence="4" id="KW-1185">Reference proteome</keyword>
<keyword evidence="3" id="KW-0808">Transferase</keyword>
<keyword evidence="1" id="KW-0812">Transmembrane</keyword>
<dbReference type="InterPro" id="IPR050640">
    <property type="entry name" value="Bact_2-comp_sensor_kinase"/>
</dbReference>
<dbReference type="RefSeq" id="WP_379666022.1">
    <property type="nucleotide sequence ID" value="NZ_JBHULH010000003.1"/>
</dbReference>
<dbReference type="Proteomes" id="UP001597508">
    <property type="component" value="Unassembled WGS sequence"/>
</dbReference>